<evidence type="ECO:0000256" key="1">
    <source>
        <dbReference type="SAM" id="MobiDB-lite"/>
    </source>
</evidence>
<dbReference type="RefSeq" id="WP_213043465.1">
    <property type="nucleotide sequence ID" value="NZ_CAJNBJ010000017.1"/>
</dbReference>
<evidence type="ECO:0000313" key="2">
    <source>
        <dbReference type="EMBL" id="CAE6779409.1"/>
    </source>
</evidence>
<sequence length="63" mass="7369">MATRPCHHPNRTRRQQDARVRQEDRDTRGPKEQLTRLDVGGYKAVRERTKIAKQTLATKKGKE</sequence>
<comment type="caution">
    <text evidence="2">The sequence shown here is derived from an EMBL/GenBank/DDBJ whole genome shotgun (WGS) entry which is preliminary data.</text>
</comment>
<evidence type="ECO:0000313" key="3">
    <source>
        <dbReference type="Proteomes" id="UP000675880"/>
    </source>
</evidence>
<feature type="region of interest" description="Disordered" evidence="1">
    <location>
        <begin position="1"/>
        <end position="31"/>
    </location>
</feature>
<proteinExistence type="predicted"/>
<name>A0ABM8RYV9_9BACT</name>
<dbReference type="Proteomes" id="UP000675880">
    <property type="component" value="Unassembled WGS sequence"/>
</dbReference>
<reference evidence="2 3" key="1">
    <citation type="submission" date="2021-02" db="EMBL/GenBank/DDBJ databases">
        <authorList>
            <person name="Han P."/>
        </authorList>
    </citation>
    <scope>NUCLEOTIDE SEQUENCE [LARGE SCALE GENOMIC DNA]</scope>
    <source>
        <strain evidence="2">Candidatus Nitrospira sp. ZN2</strain>
    </source>
</reference>
<protein>
    <submittedName>
        <fullName evidence="2">Uncharacterized protein</fullName>
    </submittedName>
</protein>
<keyword evidence="3" id="KW-1185">Reference proteome</keyword>
<dbReference type="EMBL" id="CAJNBJ010000017">
    <property type="protein sequence ID" value="CAE6779409.1"/>
    <property type="molecule type" value="Genomic_DNA"/>
</dbReference>
<feature type="compositionally biased region" description="Basic residues" evidence="1">
    <location>
        <begin position="1"/>
        <end position="13"/>
    </location>
</feature>
<feature type="compositionally biased region" description="Basic and acidic residues" evidence="1">
    <location>
        <begin position="14"/>
        <end position="31"/>
    </location>
</feature>
<organism evidence="2 3">
    <name type="scientific">Nitrospira defluvii</name>
    <dbReference type="NCBI Taxonomy" id="330214"/>
    <lineage>
        <taxon>Bacteria</taxon>
        <taxon>Pseudomonadati</taxon>
        <taxon>Nitrospirota</taxon>
        <taxon>Nitrospiria</taxon>
        <taxon>Nitrospirales</taxon>
        <taxon>Nitrospiraceae</taxon>
        <taxon>Nitrospira</taxon>
    </lineage>
</organism>
<accession>A0ABM8RYV9</accession>
<gene>
    <name evidence="2" type="ORF">NSPZN2_40679</name>
</gene>